<evidence type="ECO:0000256" key="4">
    <source>
        <dbReference type="ARBA" id="ARBA00022989"/>
    </source>
</evidence>
<keyword evidence="8" id="KW-1185">Reference proteome</keyword>
<reference evidence="7" key="1">
    <citation type="submission" date="2021-01" db="UniProtKB">
        <authorList>
            <consortium name="EnsemblMetazoa"/>
        </authorList>
    </citation>
    <scope>IDENTIFICATION</scope>
</reference>
<accession>A0A7M5WYI5</accession>
<evidence type="ECO:0000256" key="1">
    <source>
        <dbReference type="ARBA" id="ARBA00004370"/>
    </source>
</evidence>
<sequence length="238" mass="27153">AECSHKKIFFKKKQMMWGRKKEYTLAIPPSTPGCQPHHATPHFHGSSKSLNMIIGYKTTPQYPLHAIDTISQRDVHNLVSYAGELNYNTAGTPHGSNKDIRSLYSTEDHHNVNKMYLPSRQNSIICAQNPRFSTYGYPHTVVLSQGSSELEKHQAADIPNYGKLAWFACIFFFPLGLIALKKHYETRKFRYRNPDKARAASDVTRFFGAFSILLGIVLYALIVVIRLRLSYENGEKFI</sequence>
<evidence type="ECO:0000256" key="5">
    <source>
        <dbReference type="ARBA" id="ARBA00023136"/>
    </source>
</evidence>
<evidence type="ECO:0000256" key="3">
    <source>
        <dbReference type="ARBA" id="ARBA00022692"/>
    </source>
</evidence>
<comment type="similarity">
    <text evidence="2">Belongs to the CD225/Dispanin family.</text>
</comment>
<evidence type="ECO:0000256" key="6">
    <source>
        <dbReference type="SAM" id="Phobius"/>
    </source>
</evidence>
<dbReference type="AlphaFoldDB" id="A0A7M5WYI5"/>
<keyword evidence="4 6" id="KW-1133">Transmembrane helix</keyword>
<dbReference type="EnsemblMetazoa" id="CLYHEMT014840.1">
    <property type="protein sequence ID" value="CLYHEMP014840.1"/>
    <property type="gene ID" value="CLYHEMG014840"/>
</dbReference>
<dbReference type="GO" id="GO:0016020">
    <property type="term" value="C:membrane"/>
    <property type="evidence" value="ECO:0007669"/>
    <property type="project" value="UniProtKB-SubCell"/>
</dbReference>
<feature type="transmembrane region" description="Helical" evidence="6">
    <location>
        <begin position="164"/>
        <end position="180"/>
    </location>
</feature>
<proteinExistence type="inferred from homology"/>
<evidence type="ECO:0000313" key="7">
    <source>
        <dbReference type="EnsemblMetazoa" id="CLYHEMP014840.1"/>
    </source>
</evidence>
<comment type="subcellular location">
    <subcellularLocation>
        <location evidence="1">Membrane</location>
    </subcellularLocation>
</comment>
<organism evidence="7 8">
    <name type="scientific">Clytia hemisphaerica</name>
    <dbReference type="NCBI Taxonomy" id="252671"/>
    <lineage>
        <taxon>Eukaryota</taxon>
        <taxon>Metazoa</taxon>
        <taxon>Cnidaria</taxon>
        <taxon>Hydrozoa</taxon>
        <taxon>Hydroidolina</taxon>
        <taxon>Leptothecata</taxon>
        <taxon>Obeliida</taxon>
        <taxon>Clytiidae</taxon>
        <taxon>Clytia</taxon>
    </lineage>
</organism>
<evidence type="ECO:0000313" key="8">
    <source>
        <dbReference type="Proteomes" id="UP000594262"/>
    </source>
</evidence>
<keyword evidence="3 6" id="KW-0812">Transmembrane</keyword>
<dbReference type="InterPro" id="IPR007593">
    <property type="entry name" value="CD225/Dispanin_fam"/>
</dbReference>
<dbReference type="Proteomes" id="UP000594262">
    <property type="component" value="Unplaced"/>
</dbReference>
<feature type="transmembrane region" description="Helical" evidence="6">
    <location>
        <begin position="206"/>
        <end position="227"/>
    </location>
</feature>
<name>A0A7M5WYI5_9CNID</name>
<dbReference type="Pfam" id="PF04505">
    <property type="entry name" value="CD225"/>
    <property type="match status" value="1"/>
</dbReference>
<evidence type="ECO:0000256" key="2">
    <source>
        <dbReference type="ARBA" id="ARBA00006843"/>
    </source>
</evidence>
<protein>
    <submittedName>
        <fullName evidence="7">Uncharacterized protein</fullName>
    </submittedName>
</protein>
<keyword evidence="5 6" id="KW-0472">Membrane</keyword>